<dbReference type="PROSITE" id="PS50234">
    <property type="entry name" value="VWFA"/>
    <property type="match status" value="1"/>
</dbReference>
<dbReference type="SUPFAM" id="SSF53300">
    <property type="entry name" value="vWA-like"/>
    <property type="match status" value="1"/>
</dbReference>
<feature type="region of interest" description="Disordered" evidence="1">
    <location>
        <begin position="597"/>
        <end position="621"/>
    </location>
</feature>
<dbReference type="InterPro" id="IPR013783">
    <property type="entry name" value="Ig-like_fold"/>
</dbReference>
<dbReference type="EMBL" id="JAIFOC010000016">
    <property type="protein sequence ID" value="MBX4221658.1"/>
    <property type="molecule type" value="Genomic_DNA"/>
</dbReference>
<dbReference type="Pfam" id="PF00092">
    <property type="entry name" value="VWA"/>
    <property type="match status" value="1"/>
</dbReference>
<feature type="transmembrane region" description="Helical" evidence="2">
    <location>
        <begin position="1472"/>
        <end position="1492"/>
    </location>
</feature>
<evidence type="ECO:0000256" key="1">
    <source>
        <dbReference type="SAM" id="MobiDB-lite"/>
    </source>
</evidence>
<dbReference type="RefSeq" id="WP_208225401.1">
    <property type="nucleotide sequence ID" value="NZ_JAGFBY010000010.1"/>
</dbReference>
<dbReference type="Gene3D" id="2.60.40.2110">
    <property type="match status" value="1"/>
</dbReference>
<feature type="compositionally biased region" description="Low complexity" evidence="1">
    <location>
        <begin position="605"/>
        <end position="617"/>
    </location>
</feature>
<evidence type="ECO:0000313" key="4">
    <source>
        <dbReference type="EMBL" id="MBX4221658.1"/>
    </source>
</evidence>
<dbReference type="Pfam" id="PF17802">
    <property type="entry name" value="SpaA"/>
    <property type="match status" value="3"/>
</dbReference>
<dbReference type="InterPro" id="IPR049319">
    <property type="entry name" value="GBS104-like_Ig"/>
</dbReference>
<organism evidence="4 5">
    <name type="scientific">Enterococcus faecium</name>
    <name type="common">Streptococcus faecium</name>
    <dbReference type="NCBI Taxonomy" id="1352"/>
    <lineage>
        <taxon>Bacteria</taxon>
        <taxon>Bacillati</taxon>
        <taxon>Bacillota</taxon>
        <taxon>Bacilli</taxon>
        <taxon>Lactobacillales</taxon>
        <taxon>Enterococcaceae</taxon>
        <taxon>Enterococcus</taxon>
    </lineage>
</organism>
<feature type="domain" description="VWFA" evidence="3">
    <location>
        <begin position="381"/>
        <end position="591"/>
    </location>
</feature>
<reference evidence="4" key="1">
    <citation type="journal article" date="2022" name="J. Anim. Sci.">
        <title>Whole genome sequence analyses-based assessment of virulence potential and antimicrobial susceptibilities and resistance of Enterococcus faecium strains isolated from commercial swine and cattle probiotic products.</title>
        <authorList>
            <person name="Shridhar P.B."/>
            <person name="Amachawadi R.G."/>
            <person name="Tokach M."/>
            <person name="Patel I."/>
            <person name="Gangiredla J."/>
            <person name="Mammel M."/>
            <person name="Nagaraja T.G."/>
        </authorList>
    </citation>
    <scope>NUCLEOTIDE SEQUENCE</scope>
    <source>
        <strain evidence="4">EF215</strain>
    </source>
</reference>
<dbReference type="SMART" id="SM00327">
    <property type="entry name" value="VWA"/>
    <property type="match status" value="1"/>
</dbReference>
<evidence type="ECO:0000313" key="5">
    <source>
        <dbReference type="Proteomes" id="UP001139644"/>
    </source>
</evidence>
<accession>A0A9X1K8E4</accession>
<protein>
    <submittedName>
        <fullName evidence="4">VWA domain-containing protein</fullName>
    </submittedName>
</protein>
<dbReference type="Gene3D" id="2.60.40.10">
    <property type="entry name" value="Immunoglobulins"/>
    <property type="match status" value="4"/>
</dbReference>
<keyword evidence="2" id="KW-0472">Membrane</keyword>
<dbReference type="Pfam" id="PF21426">
    <property type="entry name" value="GBS104-like_Ig"/>
    <property type="match status" value="1"/>
</dbReference>
<evidence type="ECO:0000259" key="3">
    <source>
        <dbReference type="PROSITE" id="PS50234"/>
    </source>
</evidence>
<comment type="caution">
    <text evidence="4">The sequence shown here is derived from an EMBL/GenBank/DDBJ whole genome shotgun (WGS) entry which is preliminary data.</text>
</comment>
<gene>
    <name evidence="4" type="ORF">KYX88_02165</name>
</gene>
<proteinExistence type="predicted"/>
<evidence type="ECO:0000256" key="2">
    <source>
        <dbReference type="SAM" id="Phobius"/>
    </source>
</evidence>
<dbReference type="InterPro" id="IPR036465">
    <property type="entry name" value="vWFA_dom_sf"/>
</dbReference>
<sequence>MKGLKLKLLQLVTVSLLFGPYFQSVYHMTTLDVAAESTETKEDEVFLDEDYAKIEGKYIEKEETLEWHLAFEKKESANEGRIRLAIDAAAAGIGTVKNVRGTGLSSYDEDGEDLKVETIDGQEWYVGKVYSKEAETGTLIFETEKIPDVNEGELPLQVVVDERIDNQELQENETDTEDSAEIQRSEENEMEKLDEPIVPSGQALQRIQRQLFNGILERLGPTATQGPYEYIYPSGEVENEQHRYPKFTTNDYTKVLGNWTQSNERYQGDKGSPYDGENLIDDSDYTNGGANWRNYDYATNNGSTAGEEDRNVPAQTVQLWGNERNFENSYLDYNGAYIKKWVEPVLPSSTASDLHPEDATTLYNVYLDVIGGEKKEISPIDIVFVLDKSASMSELTAGTNSQTKNAALIEAVNEMSKDLLSDPSLDIRIGMVNFYHNSTAINNHEQISSDIFPLTNDINRLTGSENTALNRTPIGGTPLTLGLKNGYETLYKDNGGENRNPEKILIVVGDGTPTFSYAPIQSSYRTSTNGAWSNWTVMEDKIAEDNDVLFRNFEEFSGNTSNAGFTHPVTYASDFNRPEDEVNVHYRYGEVKEGDNKATHWVGDGSSNNNTNGSPTSQEKSSAINTVAYHHWLKNKYQENPPSIFSIGLGIDGNVSGRQRLDAIGRNVLKNIADLEEDGVTPRYYNANNKNDIVTALEDISSTFKRTIQQATLYDETGFNVSPFGAGRSADIQFYHLDPGENGMKYQEPEIWDEERHGQAPPEVVATPTTYVGRENQAYKFSPISLGEGEMVRIKYQVKLDAGAQDGNFYTVNNMAYIQNLEDYENDITTGRMYFPSSSIRYEHKGRNFQVSKKGQNGEPLAGVEFALYDQNPESGEAEPIETSKTTTDGIAIFETKMPILGDETGAVSDIFWIREIAGPPRYQLVDETYQFQIKKYAANEDEMLGHYELVDEYTSGSRVGGPEGKDPNSYYEGEYHKLSVVQEPNIEGTEYDELYVKLEMRNEFKPIHMNINKLIEGSNMPINGAEFELYETDGNGLEIGYPVAKGLSGVNEVEEEKGRLTFYSVDEDGKYVIVDGEKVIHPIGEPDSFVYKDSEETTNYAEYKIIESQNPEGFKEPDENDTWILRLYDNAIGTIQLKQTGEENWQYLTYTTDEEDRLWVAFTAYNTFDYREIRVRKLDHEGHTLDGAGFDIRKVGDSSFPLYRAYTGNPLEPEESKRLPGIGYFYSRAVGVEKYVDLNYDQPLHLSIGEYEVSESVAPNGYRLSDQVFQFALNEEGKFIIEDTVIEDETAPLPEGYEIIDGVLQVTLEDELAPIDLELLKIDSMNSRRLEGAEFSIEKQNSAGEYEIIEGGLAPDPNDSSLFNASDLLEGVYRIKEVKSPDSYRKLPGYFILEISYREEPDIENDRVVPGKEAGTLKVEISYYPNEEAETPDLQQELEYELLETNRIRLQLSVGNDPENPLPATGGSGRLFYILLAAFFMALAGAAYGLFVRQSKKEGAR</sequence>
<dbReference type="Proteomes" id="UP001139644">
    <property type="component" value="Unassembled WGS sequence"/>
</dbReference>
<dbReference type="Gene3D" id="3.40.50.410">
    <property type="entry name" value="von Willebrand factor, type A domain"/>
    <property type="match status" value="1"/>
</dbReference>
<dbReference type="InterPro" id="IPR041033">
    <property type="entry name" value="SpaA_PFL_dom_1"/>
</dbReference>
<dbReference type="InterPro" id="IPR002035">
    <property type="entry name" value="VWF_A"/>
</dbReference>
<keyword evidence="2" id="KW-1133">Transmembrane helix</keyword>
<name>A0A9X1K8E4_ENTFC</name>
<keyword evidence="2" id="KW-0812">Transmembrane</keyword>
<dbReference type="CDD" id="cd00198">
    <property type="entry name" value="vWFA"/>
    <property type="match status" value="1"/>
</dbReference>